<reference evidence="2" key="1">
    <citation type="submission" date="2022-11" db="UniProtKB">
        <authorList>
            <consortium name="WormBaseParasite"/>
        </authorList>
    </citation>
    <scope>IDENTIFICATION</scope>
</reference>
<accession>A0AC34RIF3</accession>
<evidence type="ECO:0000313" key="1">
    <source>
        <dbReference type="Proteomes" id="UP000887576"/>
    </source>
</evidence>
<protein>
    <submittedName>
        <fullName evidence="2">Solute carrier family 13 member 5</fullName>
    </submittedName>
</protein>
<name>A0AC34RIF3_9BILA</name>
<dbReference type="Proteomes" id="UP000887576">
    <property type="component" value="Unplaced"/>
</dbReference>
<sequence>MSWLKNLKNKFSVLQPARNILICVLFAVILLPLPLLWDTKEAYCTYVILYMGILWITEAIPLPITALIPVVAFPLLGISKAEKISRVYLCDANFVFFGSMILAVAVESNHLHERIALKVLLLTGSNPRWLLLGFQIATVIISMWISNTGTAAMMTPIALAIIYELETCRKTLDDPESLFVTDSDDLAVESIPKPQLKIYKALLLAIAFSASIGGTGTLIGTGSNVVLSEFLETQYDDKTPVTFATWILFTVPQCLLLSFSCWIWLQILFVGFRKYDNGKDNSVKALLSKKYKMLGPLRYEEKSIILIFFVLILLWLFRSPKFMSGWEKLFRHGYVTDGTAAMAVSILMFVIPGENPFSRTTSGHYRPLMSWKEMVEKFNWGTIILLGGGYAMAQGVENSGLSKFISSKLANIHDMPEWAFVAVACLLVTFLTEFSSNVATASIFIPMVQSIALDQNVNPLYYMIPITLSSSFAFMFPTAPPNAIVFGTRMLKIKDFLIGGVMVNVMGFLISQASINTFGKLLFNLDHVPNWALQNSTTDF</sequence>
<dbReference type="WBParaSite" id="JU765_v2.g7281.t1">
    <property type="protein sequence ID" value="JU765_v2.g7281.t1"/>
    <property type="gene ID" value="JU765_v2.g7281"/>
</dbReference>
<proteinExistence type="predicted"/>
<organism evidence="1 2">
    <name type="scientific">Panagrolaimus sp. JU765</name>
    <dbReference type="NCBI Taxonomy" id="591449"/>
    <lineage>
        <taxon>Eukaryota</taxon>
        <taxon>Metazoa</taxon>
        <taxon>Ecdysozoa</taxon>
        <taxon>Nematoda</taxon>
        <taxon>Chromadorea</taxon>
        <taxon>Rhabditida</taxon>
        <taxon>Tylenchina</taxon>
        <taxon>Panagrolaimomorpha</taxon>
        <taxon>Panagrolaimoidea</taxon>
        <taxon>Panagrolaimidae</taxon>
        <taxon>Panagrolaimus</taxon>
    </lineage>
</organism>
<evidence type="ECO:0000313" key="2">
    <source>
        <dbReference type="WBParaSite" id="JU765_v2.g7281.t1"/>
    </source>
</evidence>